<protein>
    <submittedName>
        <fullName evidence="4">Uncharacterized protein</fullName>
    </submittedName>
</protein>
<dbReference type="Proteomes" id="UP000315440">
    <property type="component" value="Unassembled WGS sequence"/>
</dbReference>
<feature type="region of interest" description="Disordered" evidence="2">
    <location>
        <begin position="175"/>
        <end position="218"/>
    </location>
</feature>
<evidence type="ECO:0000256" key="3">
    <source>
        <dbReference type="SAM" id="SignalP"/>
    </source>
</evidence>
<dbReference type="AlphaFoldDB" id="A0A5C5ZVB5"/>
<comment type="caution">
    <text evidence="4">The sequence shown here is derived from an EMBL/GenBank/DDBJ whole genome shotgun (WGS) entry which is preliminary data.</text>
</comment>
<evidence type="ECO:0000256" key="1">
    <source>
        <dbReference type="SAM" id="Coils"/>
    </source>
</evidence>
<dbReference type="RefSeq" id="WP_146398136.1">
    <property type="nucleotide sequence ID" value="NZ_SJPQ01000001.1"/>
</dbReference>
<keyword evidence="3" id="KW-0732">Signal</keyword>
<feature type="signal peptide" evidence="3">
    <location>
        <begin position="1"/>
        <end position="23"/>
    </location>
</feature>
<evidence type="ECO:0000256" key="2">
    <source>
        <dbReference type="SAM" id="MobiDB-lite"/>
    </source>
</evidence>
<gene>
    <name evidence="4" type="ORF">Mal64_12690</name>
</gene>
<reference evidence="4 5" key="1">
    <citation type="submission" date="2019-02" db="EMBL/GenBank/DDBJ databases">
        <title>Deep-cultivation of Planctomycetes and their phenomic and genomic characterization uncovers novel biology.</title>
        <authorList>
            <person name="Wiegand S."/>
            <person name="Jogler M."/>
            <person name="Boedeker C."/>
            <person name="Pinto D."/>
            <person name="Vollmers J."/>
            <person name="Rivas-Marin E."/>
            <person name="Kohn T."/>
            <person name="Peeters S.H."/>
            <person name="Heuer A."/>
            <person name="Rast P."/>
            <person name="Oberbeckmann S."/>
            <person name="Bunk B."/>
            <person name="Jeske O."/>
            <person name="Meyerdierks A."/>
            <person name="Storesund J.E."/>
            <person name="Kallscheuer N."/>
            <person name="Luecker S."/>
            <person name="Lage O.M."/>
            <person name="Pohl T."/>
            <person name="Merkel B.J."/>
            <person name="Hornburger P."/>
            <person name="Mueller R.-W."/>
            <person name="Bruemmer F."/>
            <person name="Labrenz M."/>
            <person name="Spormann A.M."/>
            <person name="Op Den Camp H."/>
            <person name="Overmann J."/>
            <person name="Amann R."/>
            <person name="Jetten M.S.M."/>
            <person name="Mascher T."/>
            <person name="Medema M.H."/>
            <person name="Devos D.P."/>
            <person name="Kaster A.-K."/>
            <person name="Ovreas L."/>
            <person name="Rohde M."/>
            <person name="Galperin M.Y."/>
            <person name="Jogler C."/>
        </authorList>
    </citation>
    <scope>NUCLEOTIDE SEQUENCE [LARGE SCALE GENOMIC DNA]</scope>
    <source>
        <strain evidence="4 5">Mal64</strain>
    </source>
</reference>
<dbReference type="EMBL" id="SJPQ01000001">
    <property type="protein sequence ID" value="TWT90871.1"/>
    <property type="molecule type" value="Genomic_DNA"/>
</dbReference>
<keyword evidence="5" id="KW-1185">Reference proteome</keyword>
<evidence type="ECO:0000313" key="5">
    <source>
        <dbReference type="Proteomes" id="UP000315440"/>
    </source>
</evidence>
<sequence precursor="true">MTHLVRVAVFVVVGTLLVKGATAQNPVWNTPPGRYTTQYATPYGAFPQMAPSKEFVESQKRVDKARQLYADADNDEKKQEAQGKLRKALQDQFTLDIESRRAEFDKIKKRVDQLEERLETRVRKRDELVELQLSLIKNNADGLGWGNGYSSSPYNQYPTMQSQFVVGADPLPNGSWQGDSTGTASTIQGQPRVAPIHRDDPFAPQTNQNHDPFTQEKR</sequence>
<accession>A0A5C5ZVB5</accession>
<feature type="chain" id="PRO_5022930091" evidence="3">
    <location>
        <begin position="24"/>
        <end position="218"/>
    </location>
</feature>
<feature type="compositionally biased region" description="Polar residues" evidence="2">
    <location>
        <begin position="175"/>
        <end position="189"/>
    </location>
</feature>
<keyword evidence="1" id="KW-0175">Coiled coil</keyword>
<name>A0A5C5ZVB5_9BACT</name>
<organism evidence="4 5">
    <name type="scientific">Pseudobythopirellula maris</name>
    <dbReference type="NCBI Taxonomy" id="2527991"/>
    <lineage>
        <taxon>Bacteria</taxon>
        <taxon>Pseudomonadati</taxon>
        <taxon>Planctomycetota</taxon>
        <taxon>Planctomycetia</taxon>
        <taxon>Pirellulales</taxon>
        <taxon>Lacipirellulaceae</taxon>
        <taxon>Pseudobythopirellula</taxon>
    </lineage>
</organism>
<proteinExistence type="predicted"/>
<evidence type="ECO:0000313" key="4">
    <source>
        <dbReference type="EMBL" id="TWT90871.1"/>
    </source>
</evidence>
<feature type="coiled-coil region" evidence="1">
    <location>
        <begin position="62"/>
        <end position="131"/>
    </location>
</feature>